<keyword evidence="3" id="KW-1185">Reference proteome</keyword>
<gene>
    <name evidence="2" type="ORF">CRENPOLYSF1_610024</name>
</gene>
<dbReference type="EMBL" id="FUKI01000139">
    <property type="protein sequence ID" value="SJM94959.1"/>
    <property type="molecule type" value="Genomic_DNA"/>
</dbReference>
<organism evidence="2 3">
    <name type="scientific">Crenothrix polyspora</name>
    <dbReference type="NCBI Taxonomy" id="360316"/>
    <lineage>
        <taxon>Bacteria</taxon>
        <taxon>Pseudomonadati</taxon>
        <taxon>Pseudomonadota</taxon>
        <taxon>Gammaproteobacteria</taxon>
        <taxon>Methylococcales</taxon>
        <taxon>Crenotrichaceae</taxon>
        <taxon>Crenothrix</taxon>
    </lineage>
</organism>
<feature type="region of interest" description="Disordered" evidence="1">
    <location>
        <begin position="1"/>
        <end position="31"/>
    </location>
</feature>
<dbReference type="Proteomes" id="UP000195667">
    <property type="component" value="Unassembled WGS sequence"/>
</dbReference>
<feature type="compositionally biased region" description="Polar residues" evidence="1">
    <location>
        <begin position="9"/>
        <end position="21"/>
    </location>
</feature>
<reference evidence="3" key="1">
    <citation type="submission" date="2017-02" db="EMBL/GenBank/DDBJ databases">
        <authorList>
            <person name="Daims H."/>
        </authorList>
    </citation>
    <scope>NUCLEOTIDE SEQUENCE [LARGE SCALE GENOMIC DNA]</scope>
</reference>
<sequence>MLIHAPLTPNDNKTKGPTQHSDAAIPANKPPINGRLNFPDTIRSAEFLMVLGSVTPVPSYRVKAFLFF</sequence>
<accession>A0A1R4HFF6</accession>
<name>A0A1R4HFF6_9GAMM</name>
<evidence type="ECO:0000256" key="1">
    <source>
        <dbReference type="SAM" id="MobiDB-lite"/>
    </source>
</evidence>
<proteinExistence type="predicted"/>
<protein>
    <submittedName>
        <fullName evidence="2">Uncharacterized protein</fullName>
    </submittedName>
</protein>
<evidence type="ECO:0000313" key="3">
    <source>
        <dbReference type="Proteomes" id="UP000195667"/>
    </source>
</evidence>
<evidence type="ECO:0000313" key="2">
    <source>
        <dbReference type="EMBL" id="SJM94959.1"/>
    </source>
</evidence>
<dbReference type="AlphaFoldDB" id="A0A1R4HFF6"/>